<dbReference type="EMBL" id="CABFPH010000075">
    <property type="protein sequence ID" value="VUD73540.1"/>
    <property type="molecule type" value="Genomic_DNA"/>
</dbReference>
<accession>A0A509EHA8</accession>
<dbReference type="AlphaFoldDB" id="A0A509EHA8"/>
<dbReference type="Pfam" id="PF05532">
    <property type="entry name" value="CsbD"/>
    <property type="match status" value="1"/>
</dbReference>
<organism evidence="4 5">
    <name type="scientific">Methylobacterium symbioticum</name>
    <dbReference type="NCBI Taxonomy" id="2584084"/>
    <lineage>
        <taxon>Bacteria</taxon>
        <taxon>Pseudomonadati</taxon>
        <taxon>Pseudomonadota</taxon>
        <taxon>Alphaproteobacteria</taxon>
        <taxon>Hyphomicrobiales</taxon>
        <taxon>Methylobacteriaceae</taxon>
        <taxon>Methylobacterium</taxon>
    </lineage>
</organism>
<dbReference type="Proteomes" id="UP000410984">
    <property type="component" value="Unassembled WGS sequence"/>
</dbReference>
<keyword evidence="5" id="KW-1185">Reference proteome</keyword>
<dbReference type="PANTHER" id="PTHR34977">
    <property type="entry name" value="UPF0337 PROTEIN YJBJ"/>
    <property type="match status" value="1"/>
</dbReference>
<name>A0A509EHA8_9HYPH</name>
<evidence type="ECO:0000256" key="1">
    <source>
        <dbReference type="ARBA" id="ARBA00009129"/>
    </source>
</evidence>
<dbReference type="Gene3D" id="1.10.1470.10">
    <property type="entry name" value="YjbJ"/>
    <property type="match status" value="1"/>
</dbReference>
<comment type="similarity">
    <text evidence="1">Belongs to the UPF0337 (CsbD) family.</text>
</comment>
<dbReference type="PANTHER" id="PTHR34977:SF1">
    <property type="entry name" value="UPF0337 PROTEIN YJBJ"/>
    <property type="match status" value="1"/>
</dbReference>
<dbReference type="OrthoDB" id="8005590at2"/>
<dbReference type="SUPFAM" id="SSF69047">
    <property type="entry name" value="Hypothetical protein YjbJ"/>
    <property type="match status" value="1"/>
</dbReference>
<evidence type="ECO:0000313" key="5">
    <source>
        <dbReference type="Proteomes" id="UP000410984"/>
    </source>
</evidence>
<protein>
    <recommendedName>
        <fullName evidence="3">CsbD-like domain-containing protein</fullName>
    </recommendedName>
</protein>
<feature type="domain" description="CsbD-like" evidence="3">
    <location>
        <begin position="4"/>
        <end position="56"/>
    </location>
</feature>
<dbReference type="InterPro" id="IPR008462">
    <property type="entry name" value="CsbD"/>
</dbReference>
<reference evidence="4 5" key="1">
    <citation type="submission" date="2019-06" db="EMBL/GenBank/DDBJ databases">
        <authorList>
            <person name="Rodrigo-Torres L."/>
            <person name="Arahal R. D."/>
            <person name="Lucena T."/>
        </authorList>
    </citation>
    <scope>NUCLEOTIDE SEQUENCE [LARGE SCALE GENOMIC DNA]</scope>
    <source>
        <strain evidence="4 5">SB0023/3</strain>
    </source>
</reference>
<feature type="transmembrane region" description="Helical" evidence="2">
    <location>
        <begin position="124"/>
        <end position="141"/>
    </location>
</feature>
<dbReference type="InterPro" id="IPR036629">
    <property type="entry name" value="YjbJ_sf"/>
</dbReference>
<evidence type="ECO:0000256" key="2">
    <source>
        <dbReference type="SAM" id="Phobius"/>
    </source>
</evidence>
<keyword evidence="2" id="KW-0812">Transmembrane</keyword>
<evidence type="ECO:0000313" key="4">
    <source>
        <dbReference type="EMBL" id="VUD73540.1"/>
    </source>
</evidence>
<keyword evidence="2" id="KW-0472">Membrane</keyword>
<dbReference type="InterPro" id="IPR050423">
    <property type="entry name" value="UPF0337_stress_rsp"/>
</dbReference>
<keyword evidence="2" id="KW-1133">Transmembrane helix</keyword>
<evidence type="ECO:0000259" key="3">
    <source>
        <dbReference type="Pfam" id="PF05532"/>
    </source>
</evidence>
<proteinExistence type="inferred from homology"/>
<sequence length="145" mass="16212">MNRDHIEGGIRNLRGRAKTAAGAVLGRPSPQVEGAIDQVAGAAQVAYGRARDTAEDYVRDGRHLAHEARHRAQDARERAHELYDEVEQRGRDLYEQAGERSRHYRRRAERHGRALAARADDNRLATLAIVGAVAFGLGLLMRRDR</sequence>
<dbReference type="RefSeq" id="WP_142584765.1">
    <property type="nucleotide sequence ID" value="NZ_CABFPH010000075.1"/>
</dbReference>
<gene>
    <name evidence="4" type="ORF">MET9862_04157</name>
</gene>